<gene>
    <name evidence="2" type="ORF">ENUP19_0248G0061</name>
</gene>
<evidence type="ECO:0000313" key="2">
    <source>
        <dbReference type="EMBL" id="GAB1225287.1"/>
    </source>
</evidence>
<feature type="region of interest" description="Disordered" evidence="1">
    <location>
        <begin position="1"/>
        <end position="39"/>
    </location>
</feature>
<organism evidence="2 3">
    <name type="scientific">Entamoeba nuttalli</name>
    <dbReference type="NCBI Taxonomy" id="412467"/>
    <lineage>
        <taxon>Eukaryota</taxon>
        <taxon>Amoebozoa</taxon>
        <taxon>Evosea</taxon>
        <taxon>Archamoebae</taxon>
        <taxon>Mastigamoebida</taxon>
        <taxon>Entamoebidae</taxon>
        <taxon>Entamoeba</taxon>
    </lineage>
</organism>
<dbReference type="EMBL" id="BAAFRS010000248">
    <property type="protein sequence ID" value="GAB1225287.1"/>
    <property type="molecule type" value="Genomic_DNA"/>
</dbReference>
<proteinExistence type="predicted"/>
<comment type="caution">
    <text evidence="2">The sequence shown here is derived from an EMBL/GenBank/DDBJ whole genome shotgun (WGS) entry which is preliminary data.</text>
</comment>
<sequence length="202" mass="23719">MHRRGTKQNKKKSCCKGKSKPTTPEKQPHPPAEPFDDEHHSVRTITFQNGEVIDDSYDQGTTEDNDLFLARQVLKNITHNTVNTIHEMIDDITIQERKMINSVNRNYENLVRELKFSFDCDSVVVELPYVRRIYGVDELIEIKRKQDEEMTQLMKDINSLFGECEKRHISINNMKTKIIKSIENYNKTTKIILNKIEPKKQQ</sequence>
<accession>A0ABQ0DR81</accession>
<reference evidence="2 3" key="1">
    <citation type="journal article" date="2019" name="PLoS Negl. Trop. Dis.">
        <title>Whole genome sequencing of Entamoeba nuttalli reveals mammalian host-related molecular signatures and a novel octapeptide-repeat surface protein.</title>
        <authorList>
            <person name="Tanaka M."/>
            <person name="Makiuchi T."/>
            <person name="Komiyama T."/>
            <person name="Shiina T."/>
            <person name="Osaki K."/>
            <person name="Tachibana H."/>
        </authorList>
    </citation>
    <scope>NUCLEOTIDE SEQUENCE [LARGE SCALE GENOMIC DNA]</scope>
    <source>
        <strain evidence="2 3">P19-061405</strain>
    </source>
</reference>
<protein>
    <submittedName>
        <fullName evidence="2">Uncharacterized protein</fullName>
    </submittedName>
</protein>
<feature type="compositionally biased region" description="Basic residues" evidence="1">
    <location>
        <begin position="1"/>
        <end position="19"/>
    </location>
</feature>
<evidence type="ECO:0000256" key="1">
    <source>
        <dbReference type="SAM" id="MobiDB-lite"/>
    </source>
</evidence>
<dbReference type="Proteomes" id="UP001628156">
    <property type="component" value="Unassembled WGS sequence"/>
</dbReference>
<evidence type="ECO:0000313" key="3">
    <source>
        <dbReference type="Proteomes" id="UP001628156"/>
    </source>
</evidence>
<name>A0ABQ0DR81_9EUKA</name>
<keyword evidence="3" id="KW-1185">Reference proteome</keyword>